<evidence type="ECO:0000256" key="4">
    <source>
        <dbReference type="ARBA" id="ARBA00022692"/>
    </source>
</evidence>
<dbReference type="PANTHER" id="PTHR23513">
    <property type="entry name" value="INTEGRAL MEMBRANE EFFLUX PROTEIN-RELATED"/>
    <property type="match status" value="1"/>
</dbReference>
<dbReference type="STRING" id="1173022.Cri9333_1341"/>
<keyword evidence="5 7" id="KW-1133">Transmembrane helix</keyword>
<dbReference type="RefSeq" id="WP_015202360.1">
    <property type="nucleotide sequence ID" value="NC_019753.1"/>
</dbReference>
<organism evidence="9 10">
    <name type="scientific">Crinalium epipsammum PCC 9333</name>
    <dbReference type="NCBI Taxonomy" id="1173022"/>
    <lineage>
        <taxon>Bacteria</taxon>
        <taxon>Bacillati</taxon>
        <taxon>Cyanobacteriota</taxon>
        <taxon>Cyanophyceae</taxon>
        <taxon>Gomontiellales</taxon>
        <taxon>Gomontiellaceae</taxon>
        <taxon>Crinalium</taxon>
    </lineage>
</organism>
<feature type="transmembrane region" description="Helical" evidence="7">
    <location>
        <begin position="373"/>
        <end position="394"/>
    </location>
</feature>
<feature type="transmembrane region" description="Helical" evidence="7">
    <location>
        <begin position="348"/>
        <end position="367"/>
    </location>
</feature>
<dbReference type="InterPro" id="IPR010290">
    <property type="entry name" value="TM_effector"/>
</dbReference>
<feature type="transmembrane region" description="Helical" evidence="7">
    <location>
        <begin position="259"/>
        <end position="279"/>
    </location>
</feature>
<feature type="transmembrane region" description="Helical" evidence="7">
    <location>
        <begin position="93"/>
        <end position="115"/>
    </location>
</feature>
<feature type="domain" description="Major facilitator superfamily (MFS) profile" evidence="8">
    <location>
        <begin position="9"/>
        <end position="402"/>
    </location>
</feature>
<feature type="transmembrane region" description="Helical" evidence="7">
    <location>
        <begin position="47"/>
        <end position="72"/>
    </location>
</feature>
<comment type="subcellular location">
    <subcellularLocation>
        <location evidence="1">Cell membrane</location>
        <topology evidence="1">Multi-pass membrane protein</topology>
    </subcellularLocation>
</comment>
<evidence type="ECO:0000313" key="9">
    <source>
        <dbReference type="EMBL" id="AFZ12238.1"/>
    </source>
</evidence>
<accession>K9VVV0</accession>
<feature type="transmembrane region" description="Helical" evidence="7">
    <location>
        <begin position="313"/>
        <end position="336"/>
    </location>
</feature>
<reference evidence="9 10" key="1">
    <citation type="submission" date="2012-06" db="EMBL/GenBank/DDBJ databases">
        <title>Finished chromosome of genome of Crinalium epipsammum PCC 9333.</title>
        <authorList>
            <consortium name="US DOE Joint Genome Institute"/>
            <person name="Gugger M."/>
            <person name="Coursin T."/>
            <person name="Rippka R."/>
            <person name="Tandeau De Marsac N."/>
            <person name="Huntemann M."/>
            <person name="Wei C.-L."/>
            <person name="Han J."/>
            <person name="Detter J.C."/>
            <person name="Han C."/>
            <person name="Tapia R."/>
            <person name="Davenport K."/>
            <person name="Daligault H."/>
            <person name="Erkkila T."/>
            <person name="Gu W."/>
            <person name="Munk A.C.C."/>
            <person name="Teshima H."/>
            <person name="Xu Y."/>
            <person name="Chain P."/>
            <person name="Chen A."/>
            <person name="Krypides N."/>
            <person name="Mavromatis K."/>
            <person name="Markowitz V."/>
            <person name="Szeto E."/>
            <person name="Ivanova N."/>
            <person name="Mikhailova N."/>
            <person name="Ovchinnikova G."/>
            <person name="Pagani I."/>
            <person name="Pati A."/>
            <person name="Goodwin L."/>
            <person name="Peters L."/>
            <person name="Pitluck S."/>
            <person name="Woyke T."/>
            <person name="Kerfeld C."/>
        </authorList>
    </citation>
    <scope>NUCLEOTIDE SEQUENCE [LARGE SCALE GENOMIC DNA]</scope>
    <source>
        <strain evidence="9 10">PCC 9333</strain>
    </source>
</reference>
<dbReference type="KEGG" id="cep:Cri9333_1341"/>
<dbReference type="InterPro" id="IPR036259">
    <property type="entry name" value="MFS_trans_sf"/>
</dbReference>
<dbReference type="Gene3D" id="1.20.1250.20">
    <property type="entry name" value="MFS general substrate transporter like domains"/>
    <property type="match status" value="1"/>
</dbReference>
<dbReference type="InterPro" id="IPR020846">
    <property type="entry name" value="MFS_dom"/>
</dbReference>
<evidence type="ECO:0000256" key="5">
    <source>
        <dbReference type="ARBA" id="ARBA00022989"/>
    </source>
</evidence>
<evidence type="ECO:0000256" key="3">
    <source>
        <dbReference type="ARBA" id="ARBA00022475"/>
    </source>
</evidence>
<evidence type="ECO:0000256" key="1">
    <source>
        <dbReference type="ARBA" id="ARBA00004651"/>
    </source>
</evidence>
<gene>
    <name evidence="9" type="ORF">Cri9333_1341</name>
</gene>
<proteinExistence type="predicted"/>
<dbReference type="PANTHER" id="PTHR23513:SF11">
    <property type="entry name" value="STAPHYLOFERRIN A TRANSPORTER"/>
    <property type="match status" value="1"/>
</dbReference>
<feature type="transmembrane region" description="Helical" evidence="7">
    <location>
        <begin position="161"/>
        <end position="193"/>
    </location>
</feature>
<dbReference type="Proteomes" id="UP000010472">
    <property type="component" value="Chromosome"/>
</dbReference>
<keyword evidence="10" id="KW-1185">Reference proteome</keyword>
<evidence type="ECO:0000256" key="7">
    <source>
        <dbReference type="SAM" id="Phobius"/>
    </source>
</evidence>
<dbReference type="GO" id="GO:0022857">
    <property type="term" value="F:transmembrane transporter activity"/>
    <property type="evidence" value="ECO:0007669"/>
    <property type="project" value="InterPro"/>
</dbReference>
<keyword evidence="3" id="KW-1003">Cell membrane</keyword>
<keyword evidence="6 7" id="KW-0472">Membrane</keyword>
<dbReference type="GO" id="GO:0005886">
    <property type="term" value="C:plasma membrane"/>
    <property type="evidence" value="ECO:0007669"/>
    <property type="project" value="UniProtKB-SubCell"/>
</dbReference>
<dbReference type="PROSITE" id="PS50850">
    <property type="entry name" value="MFS"/>
    <property type="match status" value="1"/>
</dbReference>
<dbReference type="PATRIC" id="fig|1173022.3.peg.1454"/>
<dbReference type="AlphaFoldDB" id="K9VVV0"/>
<dbReference type="SUPFAM" id="SSF103473">
    <property type="entry name" value="MFS general substrate transporter"/>
    <property type="match status" value="1"/>
</dbReference>
<keyword evidence="2" id="KW-0813">Transport</keyword>
<keyword evidence="4 7" id="KW-0812">Transmembrane</keyword>
<feature type="transmembrane region" description="Helical" evidence="7">
    <location>
        <begin position="286"/>
        <end position="307"/>
    </location>
</feature>
<evidence type="ECO:0000313" key="10">
    <source>
        <dbReference type="Proteomes" id="UP000010472"/>
    </source>
</evidence>
<feature type="transmembrane region" description="Helical" evidence="7">
    <location>
        <begin position="21"/>
        <end position="41"/>
    </location>
</feature>
<sequence length="426" mass="46067">MRIIPNIPALKSKNYRLFFGGQGLSLIGTWMTQVATIWLVYNLSNSPWLLGVVGFTSQIPSLVLLPIAGVLVERWDRHRVLLATQVLSMIQSLALALLTLTGVINIWHLIFLSLFQGTIGAFDAPARQVFITEIVGKKEDLASAIALNSSMFNGARLIGPAIAGLVIAAVGSGACFLIDGLSYIAVIAALLAMKIKPRKIVTNHSHPWKSFKEGFAYTFSFTPIKAIIMLLALVSFMGMQYTVLVPIFADKILQGGPQTLGFLMSSAGVGSLIGAVYLLSRKSVIGLGNFIAYSPAIMGFGLIGFSLSRILGLSMLMMLIVGFGFIMQFTSSNTLLQTIVEDDKRSRVMSIYTMAFFGMLPLGNLFGGALASYIGVTKTLVISGIACILGTVYFSQKLPELRRLVAPVYIKLGILPAKKEELLQKT</sequence>
<dbReference type="HOGENOM" id="CLU_034180_11_2_3"/>
<evidence type="ECO:0000256" key="2">
    <source>
        <dbReference type="ARBA" id="ARBA00022448"/>
    </source>
</evidence>
<dbReference type="CDD" id="cd06173">
    <property type="entry name" value="MFS_MefA_like"/>
    <property type="match status" value="1"/>
</dbReference>
<dbReference type="Pfam" id="PF05977">
    <property type="entry name" value="MFS_3"/>
    <property type="match status" value="1"/>
</dbReference>
<dbReference type="EMBL" id="CP003620">
    <property type="protein sequence ID" value="AFZ12238.1"/>
    <property type="molecule type" value="Genomic_DNA"/>
</dbReference>
<name>K9VVV0_9CYAN</name>
<feature type="transmembrane region" description="Helical" evidence="7">
    <location>
        <begin position="214"/>
        <end position="239"/>
    </location>
</feature>
<evidence type="ECO:0000256" key="6">
    <source>
        <dbReference type="ARBA" id="ARBA00023136"/>
    </source>
</evidence>
<evidence type="ECO:0000259" key="8">
    <source>
        <dbReference type="PROSITE" id="PS50850"/>
    </source>
</evidence>
<protein>
    <submittedName>
        <fullName evidence="9">Major facilitator superfamily MFS_1</fullName>
    </submittedName>
</protein>
<dbReference type="eggNOG" id="COG0477">
    <property type="taxonomic scope" value="Bacteria"/>
</dbReference>